<organism evidence="2">
    <name type="scientific">Ixodes scapularis</name>
    <name type="common">Black-legged tick</name>
    <name type="synonym">Deer tick</name>
    <dbReference type="NCBI Taxonomy" id="6945"/>
    <lineage>
        <taxon>Eukaryota</taxon>
        <taxon>Metazoa</taxon>
        <taxon>Ecdysozoa</taxon>
        <taxon>Arthropoda</taxon>
        <taxon>Chelicerata</taxon>
        <taxon>Arachnida</taxon>
        <taxon>Acari</taxon>
        <taxon>Parasitiformes</taxon>
        <taxon>Ixodida</taxon>
        <taxon>Ixodoidea</taxon>
        <taxon>Ixodidae</taxon>
        <taxon>Ixodinae</taxon>
        <taxon>Ixodes</taxon>
    </lineage>
</organism>
<feature type="signal peptide" evidence="1">
    <location>
        <begin position="1"/>
        <end position="24"/>
    </location>
</feature>
<accession>A0A4D5RX06</accession>
<dbReference type="AlphaFoldDB" id="A0A4D5RX06"/>
<feature type="chain" id="PRO_5020033750" evidence="1">
    <location>
        <begin position="25"/>
        <end position="113"/>
    </location>
</feature>
<keyword evidence="1" id="KW-0732">Signal</keyword>
<name>A0A4D5RX06_IXOSC</name>
<reference evidence="2" key="1">
    <citation type="submission" date="2019-04" db="EMBL/GenBank/DDBJ databases">
        <title>An insight into the mialome of Ixodes scapularis.</title>
        <authorList>
            <person name="Ribeiro J.M."/>
            <person name="Mather T.N."/>
            <person name="Karim S."/>
        </authorList>
    </citation>
    <scope>NUCLEOTIDE SEQUENCE</scope>
</reference>
<evidence type="ECO:0000256" key="1">
    <source>
        <dbReference type="SAM" id="SignalP"/>
    </source>
</evidence>
<sequence>MKLEKSLFFVAVSLFRCLHDFCTCFMIGPLPLPLLSHCPTYTYIYKYIYISAADVFVTFSRYERLYIGVNIFPRLEECAEMSYCLCMSHEPWSHGFLERERKIADVFAFLQKL</sequence>
<evidence type="ECO:0000313" key="2">
    <source>
        <dbReference type="EMBL" id="MOY41768.1"/>
    </source>
</evidence>
<dbReference type="EMBL" id="GHJT01007797">
    <property type="protein sequence ID" value="MOY41768.1"/>
    <property type="molecule type" value="Transcribed_RNA"/>
</dbReference>
<proteinExistence type="predicted"/>
<protein>
    <submittedName>
        <fullName evidence="2">Putative secreted protein</fullName>
    </submittedName>
</protein>